<accession>A0A270BEI0</accession>
<protein>
    <submittedName>
        <fullName evidence="1">Uncharacterized protein</fullName>
    </submittedName>
</protein>
<sequence length="115" mass="12549">MMERVFVWQFAGLSHELYTLSTGLCTGTSAKSVGDSGVKRVFAPVQRQQSFNPAGPARWDCRPSEPDGCAGYAGGVFNTYLYCIILKLIVAPDHSAKLARKIINFLIPVILQSTP</sequence>
<reference evidence="1 2" key="1">
    <citation type="submission" date="2017-04" db="EMBL/GenBank/DDBJ databases">
        <title>Kefir bacterial isolates.</title>
        <authorList>
            <person name="Kim Y."/>
            <person name="Blasche S."/>
            <person name="Patil K.R."/>
        </authorList>
    </citation>
    <scope>NUCLEOTIDE SEQUENCE [LARGE SCALE GENOMIC DNA]</scope>
    <source>
        <strain evidence="1 2">KR-2</strain>
    </source>
</reference>
<gene>
    <name evidence="1" type="ORF">B9K05_10335</name>
</gene>
<organism evidence="1 2">
    <name type="scientific">Acetobacter syzygii</name>
    <dbReference type="NCBI Taxonomy" id="146476"/>
    <lineage>
        <taxon>Bacteria</taxon>
        <taxon>Pseudomonadati</taxon>
        <taxon>Pseudomonadota</taxon>
        <taxon>Alphaproteobacteria</taxon>
        <taxon>Acetobacterales</taxon>
        <taxon>Acetobacteraceae</taxon>
        <taxon>Acetobacter</taxon>
    </lineage>
</organism>
<keyword evidence="2" id="KW-1185">Reference proteome</keyword>
<evidence type="ECO:0000313" key="2">
    <source>
        <dbReference type="Proteomes" id="UP000216033"/>
    </source>
</evidence>
<dbReference type="EMBL" id="NDFP01000011">
    <property type="protein sequence ID" value="PAL23453.1"/>
    <property type="molecule type" value="Genomic_DNA"/>
</dbReference>
<comment type="caution">
    <text evidence="1">The sequence shown here is derived from an EMBL/GenBank/DDBJ whole genome shotgun (WGS) entry which is preliminary data.</text>
</comment>
<proteinExistence type="predicted"/>
<dbReference type="AlphaFoldDB" id="A0A270BEI0"/>
<evidence type="ECO:0000313" key="1">
    <source>
        <dbReference type="EMBL" id="PAL23453.1"/>
    </source>
</evidence>
<dbReference type="Proteomes" id="UP000216033">
    <property type="component" value="Unassembled WGS sequence"/>
</dbReference>
<name>A0A270BEI0_9PROT</name>